<evidence type="ECO:0000313" key="12">
    <source>
        <dbReference type="EMBL" id="PRP72548.1"/>
    </source>
</evidence>
<dbReference type="EMBL" id="MTBD01000001">
    <property type="protein sequence ID" value="PRP72548.1"/>
    <property type="molecule type" value="Genomic_DNA"/>
</dbReference>
<keyword evidence="5 10" id="KW-0812">Transmembrane</keyword>
<dbReference type="Pfam" id="PF12792">
    <property type="entry name" value="CSS-motif"/>
    <property type="match status" value="1"/>
</dbReference>
<dbReference type="PANTHER" id="PTHR33121:SF80">
    <property type="entry name" value="CYCLIC DI-GMP PHOSPHODIESTERASE PDEL"/>
    <property type="match status" value="1"/>
</dbReference>
<gene>
    <name evidence="12" type="ORF">BUE93_00500</name>
</gene>
<dbReference type="InterPro" id="IPR050706">
    <property type="entry name" value="Cyclic-di-GMP_PDE-like"/>
</dbReference>
<evidence type="ECO:0000313" key="13">
    <source>
        <dbReference type="Proteomes" id="UP000239469"/>
    </source>
</evidence>
<evidence type="ECO:0000256" key="4">
    <source>
        <dbReference type="ARBA" id="ARBA00022636"/>
    </source>
</evidence>
<reference evidence="12 13" key="1">
    <citation type="submission" date="2017-01" db="EMBL/GenBank/DDBJ databases">
        <title>New insights into the genetic diversity of Chromobacterium isolated from tropical freshwater lake.</title>
        <authorList>
            <person name="Santos A.B."/>
            <person name="Nascimento A.M."/>
            <person name="Da Silva P.C."/>
        </authorList>
    </citation>
    <scope>NUCLEOTIDE SEQUENCE [LARGE SCALE GENOMIC DNA]</scope>
    <source>
        <strain evidence="12 13">56AF</strain>
    </source>
</reference>
<evidence type="ECO:0000256" key="3">
    <source>
        <dbReference type="ARBA" id="ARBA00022475"/>
    </source>
</evidence>
<dbReference type="InterPro" id="IPR024744">
    <property type="entry name" value="CSS-motif_dom"/>
</dbReference>
<dbReference type="InterPro" id="IPR001633">
    <property type="entry name" value="EAL_dom"/>
</dbReference>
<keyword evidence="8 10" id="KW-0472">Membrane</keyword>
<evidence type="ECO:0000256" key="6">
    <source>
        <dbReference type="ARBA" id="ARBA00022801"/>
    </source>
</evidence>
<keyword evidence="3" id="KW-1003">Cell membrane</keyword>
<dbReference type="GO" id="GO:0005886">
    <property type="term" value="C:plasma membrane"/>
    <property type="evidence" value="ECO:0007669"/>
    <property type="project" value="UniProtKB-SubCell"/>
</dbReference>
<comment type="caution">
    <text evidence="12">The sequence shown here is derived from an EMBL/GenBank/DDBJ whole genome shotgun (WGS) entry which is preliminary data.</text>
</comment>
<name>A0A1S1WUZ8_9NEIS</name>
<evidence type="ECO:0000256" key="8">
    <source>
        <dbReference type="ARBA" id="ARBA00023136"/>
    </source>
</evidence>
<dbReference type="SMART" id="SM00052">
    <property type="entry name" value="EAL"/>
    <property type="match status" value="1"/>
</dbReference>
<comment type="catalytic activity">
    <reaction evidence="9">
        <text>3',3'-c-di-GMP + H2O = 5'-phosphoguanylyl(3'-&gt;5')guanosine + H(+)</text>
        <dbReference type="Rhea" id="RHEA:24902"/>
        <dbReference type="ChEBI" id="CHEBI:15377"/>
        <dbReference type="ChEBI" id="CHEBI:15378"/>
        <dbReference type="ChEBI" id="CHEBI:58754"/>
        <dbReference type="ChEBI" id="CHEBI:58805"/>
        <dbReference type="EC" id="3.1.4.52"/>
    </reaction>
</comment>
<evidence type="ECO:0000256" key="1">
    <source>
        <dbReference type="ARBA" id="ARBA00004651"/>
    </source>
</evidence>
<dbReference type="SUPFAM" id="SSF141868">
    <property type="entry name" value="EAL domain-like"/>
    <property type="match status" value="1"/>
</dbReference>
<comment type="subcellular location">
    <subcellularLocation>
        <location evidence="1">Cell membrane</location>
        <topology evidence="1">Multi-pass membrane protein</topology>
    </subcellularLocation>
</comment>
<evidence type="ECO:0000259" key="11">
    <source>
        <dbReference type="PROSITE" id="PS50883"/>
    </source>
</evidence>
<evidence type="ECO:0000256" key="2">
    <source>
        <dbReference type="ARBA" id="ARBA00012282"/>
    </source>
</evidence>
<keyword evidence="7 10" id="KW-1133">Transmembrane helix</keyword>
<protein>
    <recommendedName>
        <fullName evidence="2">cyclic-guanylate-specific phosphodiesterase</fullName>
        <ecNumber evidence="2">3.1.4.52</ecNumber>
    </recommendedName>
</protein>
<organism evidence="12 13">
    <name type="scientific">Chromobacterium amazonense</name>
    <dbReference type="NCBI Taxonomy" id="1382803"/>
    <lineage>
        <taxon>Bacteria</taxon>
        <taxon>Pseudomonadati</taxon>
        <taxon>Pseudomonadota</taxon>
        <taxon>Betaproteobacteria</taxon>
        <taxon>Neisseriales</taxon>
        <taxon>Chromobacteriaceae</taxon>
        <taxon>Chromobacterium</taxon>
    </lineage>
</organism>
<evidence type="ECO:0000256" key="10">
    <source>
        <dbReference type="SAM" id="Phobius"/>
    </source>
</evidence>
<dbReference type="OrthoDB" id="9813903at2"/>
<dbReference type="PROSITE" id="PS50883">
    <property type="entry name" value="EAL"/>
    <property type="match status" value="1"/>
</dbReference>
<dbReference type="InterPro" id="IPR035919">
    <property type="entry name" value="EAL_sf"/>
</dbReference>
<evidence type="ECO:0000256" key="7">
    <source>
        <dbReference type="ARBA" id="ARBA00022989"/>
    </source>
</evidence>
<dbReference type="CDD" id="cd01948">
    <property type="entry name" value="EAL"/>
    <property type="match status" value="1"/>
</dbReference>
<dbReference type="RefSeq" id="WP_071110770.1">
    <property type="nucleotide sequence ID" value="NZ_CAWMOE010000033.1"/>
</dbReference>
<keyword evidence="4" id="KW-0973">c-di-GMP</keyword>
<dbReference type="Gene3D" id="3.20.20.450">
    <property type="entry name" value="EAL domain"/>
    <property type="match status" value="1"/>
</dbReference>
<dbReference type="GO" id="GO:0071111">
    <property type="term" value="F:cyclic-guanylate-specific phosphodiesterase activity"/>
    <property type="evidence" value="ECO:0007669"/>
    <property type="project" value="UniProtKB-EC"/>
</dbReference>
<dbReference type="EC" id="3.1.4.52" evidence="2"/>
<keyword evidence="6" id="KW-0378">Hydrolase</keyword>
<dbReference type="Pfam" id="PF00563">
    <property type="entry name" value="EAL"/>
    <property type="match status" value="1"/>
</dbReference>
<evidence type="ECO:0000256" key="5">
    <source>
        <dbReference type="ARBA" id="ARBA00022692"/>
    </source>
</evidence>
<evidence type="ECO:0000256" key="9">
    <source>
        <dbReference type="ARBA" id="ARBA00034290"/>
    </source>
</evidence>
<feature type="transmembrane region" description="Helical" evidence="10">
    <location>
        <begin position="12"/>
        <end position="35"/>
    </location>
</feature>
<sequence length="520" mass="57348">MNPLHPRRQHRVSHLLASLLVSALPLLAIIPTLIWQEKQDLRRQAEQQVTQAQIQLDEILGQAELASRAILPLAGAPCADAEQELRRQAAIVPFVRSTALLRDDAIYCTSILGAVPHPKPYRTPFVAGTLRLLPGNRTTPDVPVLHFRLHGEHGDALSAVDGRYLQLALQDASDEGPVYLIVGARWLGPHKTGEGQPPHPTQIQAQRRSARYPYSVSTGYVLPAGHWVLWQHHAALLLVVAALSLLAGGTLYRLLGRPASPTEELLRALDNEEFEGFLQPIVRPRQAGWLGAEVLMRWRHPREGLIRPDLFIPRAEESGMIVPMTRSMMNRLLRQLAALRLPDGFHLGLNISRAHLDDPRFYSDCESWQQTLAGCGATLTLELTEREIIAITPEVEALFRQLHALGVTIALDDFGTGHSSLVYLQQLAVDGLKIDQSFVAGIGSDGLSAHIVDSVAELAAKLGLDTVAEGVETAEQFDYLCQLGVGWLQGYYIAKPMPLDAFIRRLRAGDTWNGYGTLSF</sequence>
<feature type="domain" description="EAL" evidence="11">
    <location>
        <begin position="258"/>
        <end position="510"/>
    </location>
</feature>
<dbReference type="AlphaFoldDB" id="A0A1S1WUZ8"/>
<proteinExistence type="predicted"/>
<dbReference type="PANTHER" id="PTHR33121">
    <property type="entry name" value="CYCLIC DI-GMP PHOSPHODIESTERASE PDEF"/>
    <property type="match status" value="1"/>
</dbReference>
<dbReference type="Proteomes" id="UP000239469">
    <property type="component" value="Unassembled WGS sequence"/>
</dbReference>
<accession>A0A1S1WUZ8</accession>